<evidence type="ECO:0000256" key="3">
    <source>
        <dbReference type="ARBA" id="ARBA00023186"/>
    </source>
</evidence>
<comment type="similarity">
    <text evidence="1">Belongs to the prefoldin subunit beta family.</text>
</comment>
<evidence type="ECO:0000313" key="4">
    <source>
        <dbReference type="Proteomes" id="UP000046395"/>
    </source>
</evidence>
<dbReference type="PANTHER" id="PTHR20903:SF0">
    <property type="entry name" value="PREFOLDIN SUBUNIT 1"/>
    <property type="match status" value="1"/>
</dbReference>
<comment type="subunit">
    <text evidence="2">Heterohexamer of two PFD-alpha type and four PFD-beta type subunits.</text>
</comment>
<dbReference type="GO" id="GO:0051082">
    <property type="term" value="F:unfolded protein binding"/>
    <property type="evidence" value="ECO:0007669"/>
    <property type="project" value="InterPro"/>
</dbReference>
<name>A0A5S6R437_TRIMR</name>
<dbReference type="Proteomes" id="UP000046395">
    <property type="component" value="Unassembled WGS sequence"/>
</dbReference>
<dbReference type="Gene3D" id="1.10.287.370">
    <property type="match status" value="1"/>
</dbReference>
<evidence type="ECO:0000256" key="2">
    <source>
        <dbReference type="ARBA" id="ARBA00011695"/>
    </source>
</evidence>
<dbReference type="GO" id="GO:0016272">
    <property type="term" value="C:prefoldin complex"/>
    <property type="evidence" value="ECO:0007669"/>
    <property type="project" value="InterPro"/>
</dbReference>
<dbReference type="Pfam" id="PF01920">
    <property type="entry name" value="Prefoldin_2"/>
    <property type="match status" value="1"/>
</dbReference>
<dbReference type="InterPro" id="IPR002777">
    <property type="entry name" value="PFD_beta-like"/>
</dbReference>
<keyword evidence="4" id="KW-1185">Reference proteome</keyword>
<dbReference type="SUPFAM" id="SSF46579">
    <property type="entry name" value="Prefoldin"/>
    <property type="match status" value="1"/>
</dbReference>
<reference evidence="5" key="1">
    <citation type="submission" date="2019-12" db="UniProtKB">
        <authorList>
            <consortium name="WormBaseParasite"/>
        </authorList>
    </citation>
    <scope>IDENTIFICATION</scope>
</reference>
<dbReference type="AlphaFoldDB" id="A0A5S6R437"/>
<evidence type="ECO:0000256" key="1">
    <source>
        <dbReference type="ARBA" id="ARBA00008045"/>
    </source>
</evidence>
<dbReference type="GO" id="GO:0005737">
    <property type="term" value="C:cytoplasm"/>
    <property type="evidence" value="ECO:0007669"/>
    <property type="project" value="TreeGrafter"/>
</dbReference>
<sequence>MDSKTEEELKQSFQQLQAQRLQTQQSVKQVEAFIRTQEKKLKKLSIIRSEVLCPIPKSNIFLGIGRMFIQTSESSVCRVLDESAKLAANTVEQLKTQKSTIEDSLKKAEDGIREKIRLIRQTSAS</sequence>
<dbReference type="GO" id="GO:0044183">
    <property type="term" value="F:protein folding chaperone"/>
    <property type="evidence" value="ECO:0007669"/>
    <property type="project" value="TreeGrafter"/>
</dbReference>
<proteinExistence type="inferred from homology"/>
<dbReference type="STRING" id="70415.A0A5S6R437"/>
<dbReference type="InterPro" id="IPR009053">
    <property type="entry name" value="Prefoldin"/>
</dbReference>
<dbReference type="PANTHER" id="PTHR20903">
    <property type="entry name" value="PREFOLDIN SUBUNIT 1-RELATED"/>
    <property type="match status" value="1"/>
</dbReference>
<evidence type="ECO:0000313" key="5">
    <source>
        <dbReference type="WBParaSite" id="TMUE_3000014198.1"/>
    </source>
</evidence>
<protein>
    <submittedName>
        <fullName evidence="5">Prefoldin subunit 1</fullName>
    </submittedName>
</protein>
<accession>A0A5S6R437</accession>
<organism evidence="4 5">
    <name type="scientific">Trichuris muris</name>
    <name type="common">Mouse whipworm</name>
    <dbReference type="NCBI Taxonomy" id="70415"/>
    <lineage>
        <taxon>Eukaryota</taxon>
        <taxon>Metazoa</taxon>
        <taxon>Ecdysozoa</taxon>
        <taxon>Nematoda</taxon>
        <taxon>Enoplea</taxon>
        <taxon>Dorylaimia</taxon>
        <taxon>Trichinellida</taxon>
        <taxon>Trichuridae</taxon>
        <taxon>Trichuris</taxon>
    </lineage>
</organism>
<dbReference type="WBParaSite" id="TMUE_3000014198.1">
    <property type="protein sequence ID" value="TMUE_3000014198.1"/>
    <property type="gene ID" value="WBGene00289838"/>
</dbReference>
<keyword evidence="3" id="KW-0143">Chaperone</keyword>